<dbReference type="EMBL" id="FNEJ01000022">
    <property type="protein sequence ID" value="SDJ22580.1"/>
    <property type="molecule type" value="Genomic_DNA"/>
</dbReference>
<dbReference type="Proteomes" id="UP000199093">
    <property type="component" value="Unassembled WGS sequence"/>
</dbReference>
<name>A0A1G8S1N8_9RHOB</name>
<evidence type="ECO:0000313" key="1">
    <source>
        <dbReference type="EMBL" id="SDJ22580.1"/>
    </source>
</evidence>
<protein>
    <submittedName>
        <fullName evidence="1">Uncharacterized protein</fullName>
    </submittedName>
</protein>
<keyword evidence="2" id="KW-1185">Reference proteome</keyword>
<organism evidence="1 2">
    <name type="scientific">Salipiger marinus</name>
    <dbReference type="NCBI Taxonomy" id="555512"/>
    <lineage>
        <taxon>Bacteria</taxon>
        <taxon>Pseudomonadati</taxon>
        <taxon>Pseudomonadota</taxon>
        <taxon>Alphaproteobacteria</taxon>
        <taxon>Rhodobacterales</taxon>
        <taxon>Roseobacteraceae</taxon>
        <taxon>Salipiger</taxon>
    </lineage>
</organism>
<reference evidence="1 2" key="1">
    <citation type="submission" date="2016-10" db="EMBL/GenBank/DDBJ databases">
        <authorList>
            <person name="de Groot N.N."/>
        </authorList>
    </citation>
    <scope>NUCLEOTIDE SEQUENCE [LARGE SCALE GENOMIC DNA]</scope>
    <source>
        <strain evidence="1 2">DSM 26424</strain>
    </source>
</reference>
<dbReference type="STRING" id="555512.SAMN04487993_102268"/>
<accession>A0A1G8S1N8</accession>
<dbReference type="AlphaFoldDB" id="A0A1G8S1N8"/>
<proteinExistence type="predicted"/>
<gene>
    <name evidence="1" type="ORF">SAMN04487993_102268</name>
</gene>
<dbReference type="OrthoDB" id="7823086at2"/>
<sequence length="302" mass="31909">MRYFALCALLLGAPGCEMVRQDLGSTGGFVGVQMDTHMFPAVTRQQHADRYLMSFMVLAPLALDTAADAQQARATIGRVNATWRSLADLYRAADACEPGTTCAARSPTPGLPNGYSFETASYEVQSDFYFLAKDVIVNLDLDSSAGDLASLDMPAMLTLATRVRENFPVARRAAATWRDGTILFADAVAQGAGGADACAPLKATLARRYSSGTPVAETRDIAALLRAAKAASKDCPWSLSPQQRQAALYHIDSACARAFRRQALSEHAADATPSSCGLPGQNDGTAAPARQAFADILTAPPG</sequence>
<dbReference type="RefSeq" id="WP_089850508.1">
    <property type="nucleotide sequence ID" value="NZ_FNEJ01000022.1"/>
</dbReference>
<evidence type="ECO:0000313" key="2">
    <source>
        <dbReference type="Proteomes" id="UP000199093"/>
    </source>
</evidence>